<dbReference type="InterPro" id="IPR011991">
    <property type="entry name" value="ArsR-like_HTH"/>
</dbReference>
<feature type="domain" description="HTH arsR-type" evidence="4">
    <location>
        <begin position="1"/>
        <end position="79"/>
    </location>
</feature>
<accession>A0ABX4GH76</accession>
<organism evidence="5 6">
    <name type="scientific">Vreelandella boliviensis LC1</name>
    <dbReference type="NCBI Taxonomy" id="1072583"/>
    <lineage>
        <taxon>Bacteria</taxon>
        <taxon>Pseudomonadati</taxon>
        <taxon>Pseudomonadota</taxon>
        <taxon>Gammaproteobacteria</taxon>
        <taxon>Oceanospirillales</taxon>
        <taxon>Halomonadaceae</taxon>
        <taxon>Vreelandella</taxon>
    </lineage>
</organism>
<dbReference type="PANTHER" id="PTHR43132">
    <property type="entry name" value="ARSENICAL RESISTANCE OPERON REPRESSOR ARSR-RELATED"/>
    <property type="match status" value="1"/>
</dbReference>
<comment type="caution">
    <text evidence="5">The sequence shown here is derived from an EMBL/GenBank/DDBJ whole genome shotgun (WGS) entry which is preliminary data.</text>
</comment>
<dbReference type="NCBIfam" id="NF033788">
    <property type="entry name" value="HTH_metalloreg"/>
    <property type="match status" value="1"/>
</dbReference>
<dbReference type="Proteomes" id="UP000216538">
    <property type="component" value="Unassembled WGS sequence"/>
</dbReference>
<dbReference type="InterPro" id="IPR051011">
    <property type="entry name" value="Metal_resp_trans_reg"/>
</dbReference>
<evidence type="ECO:0000313" key="5">
    <source>
        <dbReference type="EMBL" id="OZT76186.1"/>
    </source>
</evidence>
<dbReference type="InterPro" id="IPR036390">
    <property type="entry name" value="WH_DNA-bd_sf"/>
</dbReference>
<evidence type="ECO:0000256" key="1">
    <source>
        <dbReference type="ARBA" id="ARBA00023015"/>
    </source>
</evidence>
<reference evidence="5 6" key="1">
    <citation type="submission" date="2017-07" db="EMBL/GenBank/DDBJ databases">
        <title>Shotgun whole genome sequences of three halophilic bacterial isolates.</title>
        <authorList>
            <person name="Pozzo T."/>
            <person name="Higdon S.M."/>
            <person name="Quillaguaman J."/>
        </authorList>
    </citation>
    <scope>NUCLEOTIDE SEQUENCE [LARGE SCALE GENOMIC DNA]</scope>
    <source>
        <strain evidence="5 6">LC1</strain>
    </source>
</reference>
<dbReference type="SUPFAM" id="SSF46785">
    <property type="entry name" value="Winged helix' DNA-binding domain"/>
    <property type="match status" value="1"/>
</dbReference>
<keyword evidence="2" id="KW-0238">DNA-binding</keyword>
<keyword evidence="6" id="KW-1185">Reference proteome</keyword>
<keyword evidence="3" id="KW-0804">Transcription</keyword>
<evidence type="ECO:0000256" key="2">
    <source>
        <dbReference type="ARBA" id="ARBA00023125"/>
    </source>
</evidence>
<dbReference type="Pfam" id="PF01022">
    <property type="entry name" value="HTH_5"/>
    <property type="match status" value="1"/>
</dbReference>
<dbReference type="InterPro" id="IPR001845">
    <property type="entry name" value="HTH_ArsR_DNA-bd_dom"/>
</dbReference>
<dbReference type="PROSITE" id="PS50987">
    <property type="entry name" value="HTH_ARSR_2"/>
    <property type="match status" value="1"/>
</dbReference>
<dbReference type="InterPro" id="IPR036388">
    <property type="entry name" value="WH-like_DNA-bd_sf"/>
</dbReference>
<evidence type="ECO:0000313" key="6">
    <source>
        <dbReference type="Proteomes" id="UP000216538"/>
    </source>
</evidence>
<dbReference type="EMBL" id="NPEY01000001">
    <property type="protein sequence ID" value="OZT76186.1"/>
    <property type="molecule type" value="Genomic_DNA"/>
</dbReference>
<dbReference type="CDD" id="cd00090">
    <property type="entry name" value="HTH_ARSR"/>
    <property type="match status" value="1"/>
</dbReference>
<dbReference type="SMART" id="SM00418">
    <property type="entry name" value="HTH_ARSR"/>
    <property type="match status" value="1"/>
</dbReference>
<evidence type="ECO:0000256" key="3">
    <source>
        <dbReference type="ARBA" id="ARBA00023163"/>
    </source>
</evidence>
<keyword evidence="1" id="KW-0805">Transcription regulation</keyword>
<gene>
    <name evidence="5" type="ORF">CE457_01745</name>
</gene>
<proteinExistence type="predicted"/>
<dbReference type="Gene3D" id="1.10.10.10">
    <property type="entry name" value="Winged helix-like DNA-binding domain superfamily/Winged helix DNA-binding domain"/>
    <property type="match status" value="1"/>
</dbReference>
<name>A0ABX4GH76_9GAMM</name>
<protein>
    <submittedName>
        <fullName evidence="5">Transcriptional regulator</fullName>
    </submittedName>
</protein>
<sequence length="83" mass="9396">MGDPARLLLLYQLKDGERCVGELVVDGNKLSTVSARLQTLLNANLVKRRRDARHLYYRLADQHVVQLIDNALAHVDEEVKASE</sequence>
<dbReference type="PANTHER" id="PTHR43132:SF6">
    <property type="entry name" value="HTH-TYPE TRANSCRIPTIONAL REPRESSOR CZRA"/>
    <property type="match status" value="1"/>
</dbReference>
<evidence type="ECO:0000259" key="4">
    <source>
        <dbReference type="PROSITE" id="PS50987"/>
    </source>
</evidence>